<comment type="caution">
    <text evidence="8">The sequence shown here is derived from an EMBL/GenBank/DDBJ whole genome shotgun (WGS) entry which is preliminary data.</text>
</comment>
<evidence type="ECO:0000256" key="6">
    <source>
        <dbReference type="ARBA" id="ARBA00023136"/>
    </source>
</evidence>
<proteinExistence type="predicted"/>
<feature type="region of interest" description="Disordered" evidence="7">
    <location>
        <begin position="15"/>
        <end position="35"/>
    </location>
</feature>
<evidence type="ECO:0000313" key="8">
    <source>
        <dbReference type="EMBL" id="KMS55982.1"/>
    </source>
</evidence>
<evidence type="ECO:0000313" key="9">
    <source>
        <dbReference type="Proteomes" id="UP000052268"/>
    </source>
</evidence>
<dbReference type="InterPro" id="IPR006885">
    <property type="entry name" value="NADH_UbQ_FeS_4_mit-like"/>
</dbReference>
<dbReference type="InterPro" id="IPR038532">
    <property type="entry name" value="NDUFS4-like_sf"/>
</dbReference>
<keyword evidence="6" id="KW-0472">Membrane</keyword>
<dbReference type="OrthoDB" id="7267013at2"/>
<sequence length="92" mass="9733">MPAWPELSERITARCAGHHRARSGGGQSGKPGGRRGLAAAFCRALGATPDPVTGWTSGGDPLAQFELSFPDLEAAQRYCRREGVRFKVHGGA</sequence>
<feature type="compositionally biased region" description="Gly residues" evidence="7">
    <location>
        <begin position="23"/>
        <end position="35"/>
    </location>
</feature>
<evidence type="ECO:0000256" key="4">
    <source>
        <dbReference type="ARBA" id="ARBA00022946"/>
    </source>
</evidence>
<protein>
    <submittedName>
        <fullName evidence="8">ETC complex I subunit region</fullName>
    </submittedName>
</protein>
<comment type="subcellular location">
    <subcellularLocation>
        <location evidence="1">Membrane</location>
    </subcellularLocation>
</comment>
<keyword evidence="9" id="KW-1185">Reference proteome</keyword>
<evidence type="ECO:0000256" key="7">
    <source>
        <dbReference type="SAM" id="MobiDB-lite"/>
    </source>
</evidence>
<name>A0A0J7XWL5_9SPHN</name>
<reference evidence="8 9" key="1">
    <citation type="journal article" date="2015" name="G3 (Bethesda)">
        <title>Insights into Ongoing Evolution of the Hexachlorocyclohexane Catabolic Pathway from Comparative Genomics of Ten Sphingomonadaceae Strains.</title>
        <authorList>
            <person name="Pearce S.L."/>
            <person name="Oakeshott J.G."/>
            <person name="Pandey G."/>
        </authorList>
    </citation>
    <scope>NUCLEOTIDE SEQUENCE [LARGE SCALE GENOMIC DNA]</scope>
    <source>
        <strain evidence="8 9">LL02</strain>
    </source>
</reference>
<dbReference type="Gene3D" id="3.30.160.190">
    <property type="entry name" value="atu1810 like domain"/>
    <property type="match status" value="1"/>
</dbReference>
<evidence type="ECO:0000256" key="3">
    <source>
        <dbReference type="ARBA" id="ARBA00022660"/>
    </source>
</evidence>
<accession>A0A0J7XWL5</accession>
<evidence type="ECO:0000256" key="2">
    <source>
        <dbReference type="ARBA" id="ARBA00022448"/>
    </source>
</evidence>
<dbReference type="Proteomes" id="UP000052268">
    <property type="component" value="Unassembled WGS sequence"/>
</dbReference>
<dbReference type="Pfam" id="PF04800">
    <property type="entry name" value="NDUS4"/>
    <property type="match status" value="1"/>
</dbReference>
<dbReference type="AlphaFoldDB" id="A0A0J7XWL5"/>
<dbReference type="GO" id="GO:0016020">
    <property type="term" value="C:membrane"/>
    <property type="evidence" value="ECO:0007669"/>
    <property type="project" value="UniProtKB-SubCell"/>
</dbReference>
<evidence type="ECO:0000256" key="5">
    <source>
        <dbReference type="ARBA" id="ARBA00022982"/>
    </source>
</evidence>
<keyword evidence="4" id="KW-0809">Transit peptide</keyword>
<keyword evidence="2" id="KW-0813">Transport</keyword>
<dbReference type="EMBL" id="JACU01000004">
    <property type="protein sequence ID" value="KMS55982.1"/>
    <property type="molecule type" value="Genomic_DNA"/>
</dbReference>
<evidence type="ECO:0000256" key="1">
    <source>
        <dbReference type="ARBA" id="ARBA00004370"/>
    </source>
</evidence>
<keyword evidence="5" id="KW-0249">Electron transport</keyword>
<dbReference type="GO" id="GO:0022900">
    <property type="term" value="P:electron transport chain"/>
    <property type="evidence" value="ECO:0007669"/>
    <property type="project" value="InterPro"/>
</dbReference>
<dbReference type="PATRIC" id="fig|1114963.3.peg.1449"/>
<keyword evidence="3" id="KW-0679">Respiratory chain</keyword>
<organism evidence="8 9">
    <name type="scientific">Novosphingobium barchaimii LL02</name>
    <dbReference type="NCBI Taxonomy" id="1114963"/>
    <lineage>
        <taxon>Bacteria</taxon>
        <taxon>Pseudomonadati</taxon>
        <taxon>Pseudomonadota</taxon>
        <taxon>Alphaproteobacteria</taxon>
        <taxon>Sphingomonadales</taxon>
        <taxon>Sphingomonadaceae</taxon>
        <taxon>Novosphingobium</taxon>
    </lineage>
</organism>
<gene>
    <name evidence="8" type="ORF">V474_13225</name>
</gene>